<gene>
    <name evidence="1" type="ORF">CCAM_LOCUS14775</name>
</gene>
<evidence type="ECO:0000313" key="1">
    <source>
        <dbReference type="EMBL" id="VFQ72999.1"/>
    </source>
</evidence>
<protein>
    <submittedName>
        <fullName evidence="1">Uncharacterized protein</fullName>
    </submittedName>
</protein>
<keyword evidence="2" id="KW-1185">Reference proteome</keyword>
<dbReference type="PANTHER" id="PTHR47592:SF27">
    <property type="entry name" value="OS08G0421700 PROTEIN"/>
    <property type="match status" value="1"/>
</dbReference>
<evidence type="ECO:0000313" key="2">
    <source>
        <dbReference type="Proteomes" id="UP000595140"/>
    </source>
</evidence>
<dbReference type="OrthoDB" id="1300022at2759"/>
<proteinExistence type="predicted"/>
<reference evidence="1 2" key="1">
    <citation type="submission" date="2018-04" db="EMBL/GenBank/DDBJ databases">
        <authorList>
            <person name="Vogel A."/>
        </authorList>
    </citation>
    <scope>NUCLEOTIDE SEQUENCE [LARGE SCALE GENOMIC DNA]</scope>
</reference>
<accession>A0A484L9I2</accession>
<organism evidence="1 2">
    <name type="scientific">Cuscuta campestris</name>
    <dbReference type="NCBI Taxonomy" id="132261"/>
    <lineage>
        <taxon>Eukaryota</taxon>
        <taxon>Viridiplantae</taxon>
        <taxon>Streptophyta</taxon>
        <taxon>Embryophyta</taxon>
        <taxon>Tracheophyta</taxon>
        <taxon>Spermatophyta</taxon>
        <taxon>Magnoliopsida</taxon>
        <taxon>eudicotyledons</taxon>
        <taxon>Gunneridae</taxon>
        <taxon>Pentapetalae</taxon>
        <taxon>asterids</taxon>
        <taxon>lamiids</taxon>
        <taxon>Solanales</taxon>
        <taxon>Convolvulaceae</taxon>
        <taxon>Cuscuteae</taxon>
        <taxon>Cuscuta</taxon>
        <taxon>Cuscuta subgen. Grammica</taxon>
        <taxon>Cuscuta sect. Cleistogrammica</taxon>
    </lineage>
</organism>
<dbReference type="EMBL" id="OOIL02001128">
    <property type="protein sequence ID" value="VFQ72999.1"/>
    <property type="molecule type" value="Genomic_DNA"/>
</dbReference>
<name>A0A484L9I2_9ASTE</name>
<dbReference type="AlphaFoldDB" id="A0A484L9I2"/>
<dbReference type="Proteomes" id="UP000595140">
    <property type="component" value="Unassembled WGS sequence"/>
</dbReference>
<sequence>MSANSAADQRLPRGLRLVAAVRSSGEQRRHDGAAVIKRPLRAALFRSPAATDNGWWSRNVNCLIPDGVPATPCLVSRMRRRSMEQRIIGSIMDFGFIIVGSSSNGMSSEALVEIKLLRLHGCAVLTAALWVKCGGRHHDLLLDAELVLRANDSNDPLVAMVNQAWYHNNYHTINYILKGLAEMLYLVYAAAKLAKELWSNLNKKYQVEDAGTKKFIVGKMLDYKMVDSKSVVA</sequence>
<dbReference type="PANTHER" id="PTHR47592">
    <property type="entry name" value="PBF68 PROTEIN"/>
    <property type="match status" value="1"/>
</dbReference>